<dbReference type="PANTHER" id="PTHR48051">
    <property type="match status" value="1"/>
</dbReference>
<dbReference type="EMBL" id="LUCM01010857">
    <property type="protein sequence ID" value="KAA0184858.1"/>
    <property type="molecule type" value="Genomic_DNA"/>
</dbReference>
<dbReference type="SUPFAM" id="SSF52058">
    <property type="entry name" value="L domain-like"/>
    <property type="match status" value="1"/>
</dbReference>
<reference evidence="3" key="1">
    <citation type="submission" date="2019-05" db="EMBL/GenBank/DDBJ databases">
        <title>Annotation for the trematode Fasciolopsis buski.</title>
        <authorList>
            <person name="Choi Y.-J."/>
        </authorList>
    </citation>
    <scope>NUCLEOTIDE SEQUENCE</scope>
    <source>
        <strain evidence="3">HT</strain>
        <tissue evidence="3">Whole worm</tissue>
    </source>
</reference>
<dbReference type="GO" id="GO:0005737">
    <property type="term" value="C:cytoplasm"/>
    <property type="evidence" value="ECO:0007669"/>
    <property type="project" value="TreeGrafter"/>
</dbReference>
<keyword evidence="2" id="KW-0677">Repeat</keyword>
<proteinExistence type="predicted"/>
<accession>A0A8E0RJR5</accession>
<sequence length="136" mass="15528">MSRYLLAKPILIARERPDELFDLSDCRLNEIPDGTFSFVKVLRKTRLLLQNNLLKTLDGGGKLSDLQLLTELDLSNNEIQQLPSEFSLLTSLKVVCVIVSRYPFFQSLLLTNNRLQVFPFPVLHLKSLITLNLEGK</sequence>
<dbReference type="InterPro" id="IPR050216">
    <property type="entry name" value="LRR_domain-containing"/>
</dbReference>
<dbReference type="PROSITE" id="PS51450">
    <property type="entry name" value="LRR"/>
    <property type="match status" value="1"/>
</dbReference>
<dbReference type="Proteomes" id="UP000728185">
    <property type="component" value="Unassembled WGS sequence"/>
</dbReference>
<evidence type="ECO:0000313" key="3">
    <source>
        <dbReference type="EMBL" id="KAA0184858.1"/>
    </source>
</evidence>
<keyword evidence="4" id="KW-1185">Reference proteome</keyword>
<dbReference type="OrthoDB" id="1711136at2759"/>
<keyword evidence="1" id="KW-0433">Leucine-rich repeat</keyword>
<comment type="caution">
    <text evidence="3">The sequence shown here is derived from an EMBL/GenBank/DDBJ whole genome shotgun (WGS) entry which is preliminary data.</text>
</comment>
<evidence type="ECO:0000256" key="2">
    <source>
        <dbReference type="ARBA" id="ARBA00022737"/>
    </source>
</evidence>
<protein>
    <submittedName>
        <fullName evidence="3">Uncharacterized protein</fullName>
    </submittedName>
</protein>
<evidence type="ECO:0000313" key="4">
    <source>
        <dbReference type="Proteomes" id="UP000728185"/>
    </source>
</evidence>
<evidence type="ECO:0000256" key="1">
    <source>
        <dbReference type="ARBA" id="ARBA00022614"/>
    </source>
</evidence>
<dbReference type="InterPro" id="IPR032675">
    <property type="entry name" value="LRR_dom_sf"/>
</dbReference>
<dbReference type="Gene3D" id="3.80.10.10">
    <property type="entry name" value="Ribonuclease Inhibitor"/>
    <property type="match status" value="1"/>
</dbReference>
<gene>
    <name evidence="3" type="ORF">FBUS_11674</name>
</gene>
<dbReference type="InterPro" id="IPR001611">
    <property type="entry name" value="Leu-rich_rpt"/>
</dbReference>
<organism evidence="3 4">
    <name type="scientific">Fasciolopsis buskii</name>
    <dbReference type="NCBI Taxonomy" id="27845"/>
    <lineage>
        <taxon>Eukaryota</taxon>
        <taxon>Metazoa</taxon>
        <taxon>Spiralia</taxon>
        <taxon>Lophotrochozoa</taxon>
        <taxon>Platyhelminthes</taxon>
        <taxon>Trematoda</taxon>
        <taxon>Digenea</taxon>
        <taxon>Plagiorchiida</taxon>
        <taxon>Echinostomata</taxon>
        <taxon>Echinostomatoidea</taxon>
        <taxon>Fasciolidae</taxon>
        <taxon>Fasciolopsis</taxon>
    </lineage>
</organism>
<dbReference type="AlphaFoldDB" id="A0A8E0RJR5"/>
<name>A0A8E0RJR5_9TREM</name>
<dbReference type="PANTHER" id="PTHR48051:SF47">
    <property type="entry name" value="LEUCINE RICH REPEAT AND STERILE ALPHA MOTIF CONTAINING 1"/>
    <property type="match status" value="1"/>
</dbReference>